<protein>
    <recommendedName>
        <fullName evidence="10 13">tRNA-2-methylthio-N(6)-dimethylallyladenosine synthase</fullName>
        <ecNumber evidence="9 13">2.8.4.3</ecNumber>
    </recommendedName>
    <alternativeName>
        <fullName evidence="12 13">(Dimethylallyl)adenosine tRNA methylthiotransferase MiaB</fullName>
    </alternativeName>
    <alternativeName>
        <fullName evidence="11 13">tRNA-i(6)A37 methylthiotransferase</fullName>
    </alternativeName>
</protein>
<dbReference type="Gene3D" id="3.80.30.20">
    <property type="entry name" value="tm_1862 like domain"/>
    <property type="match status" value="1"/>
</dbReference>
<feature type="binding site" evidence="13">
    <location>
        <position position="192"/>
    </location>
    <ligand>
        <name>[4Fe-4S] cluster</name>
        <dbReference type="ChEBI" id="CHEBI:49883"/>
        <label>2</label>
        <note>4Fe-4S-S-AdoMet</note>
    </ligand>
</feature>
<comment type="subunit">
    <text evidence="13">Monomer.</text>
</comment>
<dbReference type="NCBIfam" id="TIGR01574">
    <property type="entry name" value="miaB-methiolase"/>
    <property type="match status" value="1"/>
</dbReference>
<keyword evidence="13" id="KW-0819">tRNA processing</keyword>
<evidence type="ECO:0000256" key="1">
    <source>
        <dbReference type="ARBA" id="ARBA00003234"/>
    </source>
</evidence>
<dbReference type="InterPro" id="IPR020612">
    <property type="entry name" value="Methylthiotransferase_CS"/>
</dbReference>
<dbReference type="AlphaFoldDB" id="A0A395LZ66"/>
<comment type="cofactor">
    <cofactor evidence="13">
        <name>[4Fe-4S] cluster</name>
        <dbReference type="ChEBI" id="CHEBI:49883"/>
    </cofactor>
    <text evidence="13">Binds 2 [4Fe-4S] clusters. One cluster is coordinated with 3 cysteines and an exchangeable S-adenosyl-L-methionine.</text>
</comment>
<dbReference type="SUPFAM" id="SSF102114">
    <property type="entry name" value="Radical SAM enzymes"/>
    <property type="match status" value="1"/>
</dbReference>
<dbReference type="EC" id="2.8.4.3" evidence="9 13"/>
<evidence type="ECO:0000256" key="8">
    <source>
        <dbReference type="ARBA" id="ARBA00023014"/>
    </source>
</evidence>
<comment type="function">
    <text evidence="1 13">Catalyzes the methylthiolation of N6-(dimethylallyl)adenosine (i(6)A), leading to the formation of 2-methylthio-N6-(dimethylallyl)adenosine (ms(2)i(6)A) at position 37 in tRNAs that read codons beginning with uridine.</text>
</comment>
<dbReference type="SFLD" id="SFLDG01082">
    <property type="entry name" value="B12-binding_domain_containing"/>
    <property type="match status" value="1"/>
</dbReference>
<evidence type="ECO:0000256" key="6">
    <source>
        <dbReference type="ARBA" id="ARBA00022723"/>
    </source>
</evidence>
<dbReference type="NCBIfam" id="TIGR00089">
    <property type="entry name" value="MiaB/RimO family radical SAM methylthiotransferase"/>
    <property type="match status" value="1"/>
</dbReference>
<dbReference type="SMART" id="SM00729">
    <property type="entry name" value="Elp3"/>
    <property type="match status" value="1"/>
</dbReference>
<keyword evidence="6 13" id="KW-0479">Metal-binding</keyword>
<dbReference type="PROSITE" id="PS50926">
    <property type="entry name" value="TRAM"/>
    <property type="match status" value="1"/>
</dbReference>
<dbReference type="SFLD" id="SFLDG01061">
    <property type="entry name" value="methylthiotransferase"/>
    <property type="match status" value="1"/>
</dbReference>
<evidence type="ECO:0000256" key="5">
    <source>
        <dbReference type="ARBA" id="ARBA00022691"/>
    </source>
</evidence>
<evidence type="ECO:0000256" key="3">
    <source>
        <dbReference type="ARBA" id="ARBA00022490"/>
    </source>
</evidence>
<dbReference type="Gene3D" id="3.40.50.12160">
    <property type="entry name" value="Methylthiotransferase, N-terminal domain"/>
    <property type="match status" value="1"/>
</dbReference>
<evidence type="ECO:0000256" key="10">
    <source>
        <dbReference type="ARBA" id="ARBA00068570"/>
    </source>
</evidence>
<comment type="caution">
    <text evidence="17">The sequence shown here is derived from an EMBL/GenBank/DDBJ whole genome shotgun (WGS) entry which is preliminary data.</text>
</comment>
<dbReference type="PANTHER" id="PTHR43020">
    <property type="entry name" value="CDK5 REGULATORY SUBUNIT-ASSOCIATED PROTEIN 1"/>
    <property type="match status" value="1"/>
</dbReference>
<evidence type="ECO:0000313" key="18">
    <source>
        <dbReference type="Proteomes" id="UP000266389"/>
    </source>
</evidence>
<name>A0A395LZ66_9BACT</name>
<dbReference type="FunFam" id="3.80.30.20:FF:000001">
    <property type="entry name" value="tRNA-2-methylthio-N(6)-dimethylallyladenosine synthase 2"/>
    <property type="match status" value="1"/>
</dbReference>
<reference evidence="17 18" key="1">
    <citation type="journal article" date="2011" name="ISME J.">
        <title>Community ecology of hot spring cyanobacterial mats: predominant populations and their functional potential.</title>
        <authorList>
            <person name="Klatt C.G."/>
            <person name="Wood J.M."/>
            <person name="Rusch D.B."/>
            <person name="Bateson M.M."/>
            <person name="Hamamura N."/>
            <person name="Heidelberg J.F."/>
            <person name="Grossman A.R."/>
            <person name="Bhaya D."/>
            <person name="Cohan F.M."/>
            <person name="Kuhl M."/>
            <person name="Bryant D.A."/>
            <person name="Ward D.M."/>
        </authorList>
    </citation>
    <scope>NUCLEOTIDE SEQUENCE [LARGE SCALE GENOMIC DNA]</scope>
    <source>
        <strain evidence="17">OS</strain>
    </source>
</reference>
<keyword evidence="5 13" id="KW-0949">S-adenosyl-L-methionine</keyword>
<keyword evidence="7 13" id="KW-0408">Iron</keyword>
<dbReference type="Pfam" id="PF04055">
    <property type="entry name" value="Radical_SAM"/>
    <property type="match status" value="1"/>
</dbReference>
<dbReference type="Proteomes" id="UP000266389">
    <property type="component" value="Unassembled WGS sequence"/>
</dbReference>
<dbReference type="InterPro" id="IPR005839">
    <property type="entry name" value="Methylthiotransferase"/>
</dbReference>
<feature type="binding site" evidence="13">
    <location>
        <position position="196"/>
    </location>
    <ligand>
        <name>[4Fe-4S] cluster</name>
        <dbReference type="ChEBI" id="CHEBI:49883"/>
        <label>2</label>
        <note>4Fe-4S-S-AdoMet</note>
    </ligand>
</feature>
<feature type="binding site" evidence="13">
    <location>
        <position position="199"/>
    </location>
    <ligand>
        <name>[4Fe-4S] cluster</name>
        <dbReference type="ChEBI" id="CHEBI:49883"/>
        <label>2</label>
        <note>4Fe-4S-S-AdoMet</note>
    </ligand>
</feature>
<dbReference type="InterPro" id="IPR002792">
    <property type="entry name" value="TRAM_dom"/>
</dbReference>
<dbReference type="SFLD" id="SFLDF00273">
    <property type="entry name" value="(dimethylallyl)adenosine_tRNA"/>
    <property type="match status" value="1"/>
</dbReference>
<keyword evidence="3 13" id="KW-0963">Cytoplasm</keyword>
<keyword evidence="8 13" id="KW-0411">Iron-sulfur</keyword>
<dbReference type="InterPro" id="IPR023404">
    <property type="entry name" value="rSAM_horseshoe"/>
</dbReference>
<dbReference type="InterPro" id="IPR013848">
    <property type="entry name" value="Methylthiotransferase_N"/>
</dbReference>
<dbReference type="InterPro" id="IPR058240">
    <property type="entry name" value="rSAM_sf"/>
</dbReference>
<dbReference type="PANTHER" id="PTHR43020:SF2">
    <property type="entry name" value="MITOCHONDRIAL TRNA METHYLTHIOTRANSFERASE CDK5RAP1"/>
    <property type="match status" value="1"/>
</dbReference>
<dbReference type="InterPro" id="IPR007197">
    <property type="entry name" value="rSAM"/>
</dbReference>
<dbReference type="PROSITE" id="PS51918">
    <property type="entry name" value="RADICAL_SAM"/>
    <property type="match status" value="1"/>
</dbReference>
<evidence type="ECO:0000256" key="11">
    <source>
        <dbReference type="ARBA" id="ARBA00080698"/>
    </source>
</evidence>
<evidence type="ECO:0000256" key="9">
    <source>
        <dbReference type="ARBA" id="ARBA00033765"/>
    </source>
</evidence>
<comment type="subcellular location">
    <subcellularLocation>
        <location evidence="13">Cytoplasm</location>
    </subcellularLocation>
</comment>
<comment type="similarity">
    <text evidence="13">Belongs to the methylthiotransferase family. MiaB subfamily.</text>
</comment>
<evidence type="ECO:0000256" key="4">
    <source>
        <dbReference type="ARBA" id="ARBA00022679"/>
    </source>
</evidence>
<organism evidence="17 18">
    <name type="scientific">Candidatus Thermochlorobacter aerophilus</name>
    <dbReference type="NCBI Taxonomy" id="1868324"/>
    <lineage>
        <taxon>Bacteria</taxon>
        <taxon>Pseudomonadati</taxon>
        <taxon>Chlorobiota</taxon>
        <taxon>Chlorobiia</taxon>
        <taxon>Chlorobiales</taxon>
        <taxon>Candidatus Thermochlorobacteriaceae</taxon>
        <taxon>Candidatus Thermochlorobacter</taxon>
    </lineage>
</organism>
<keyword evidence="4 13" id="KW-0808">Transferase</keyword>
<dbReference type="GO" id="GO:0046872">
    <property type="term" value="F:metal ion binding"/>
    <property type="evidence" value="ECO:0007669"/>
    <property type="project" value="UniProtKB-KW"/>
</dbReference>
<evidence type="ECO:0000256" key="2">
    <source>
        <dbReference type="ARBA" id="ARBA00022485"/>
    </source>
</evidence>
<evidence type="ECO:0000313" key="17">
    <source>
        <dbReference type="EMBL" id="RFM23806.1"/>
    </source>
</evidence>
<dbReference type="EMBL" id="PHFL01000058">
    <property type="protein sequence ID" value="RFM23806.1"/>
    <property type="molecule type" value="Genomic_DNA"/>
</dbReference>
<evidence type="ECO:0000259" key="15">
    <source>
        <dbReference type="PROSITE" id="PS51449"/>
    </source>
</evidence>
<feature type="domain" description="TRAM" evidence="14">
    <location>
        <begin position="411"/>
        <end position="474"/>
    </location>
</feature>
<feature type="binding site" evidence="13">
    <location>
        <position position="85"/>
    </location>
    <ligand>
        <name>[4Fe-4S] cluster</name>
        <dbReference type="ChEBI" id="CHEBI:49883"/>
        <label>1</label>
    </ligand>
</feature>
<feature type="domain" description="Radical SAM core" evidence="16">
    <location>
        <begin position="178"/>
        <end position="408"/>
    </location>
</feature>
<dbReference type="InterPro" id="IPR038135">
    <property type="entry name" value="Methylthiotransferase_N_sf"/>
</dbReference>
<feature type="binding site" evidence="13">
    <location>
        <position position="119"/>
    </location>
    <ligand>
        <name>[4Fe-4S] cluster</name>
        <dbReference type="ChEBI" id="CHEBI:49883"/>
        <label>1</label>
    </ligand>
</feature>
<dbReference type="SFLD" id="SFLDF00413">
    <property type="entry name" value="CDK5RAP1"/>
    <property type="match status" value="1"/>
</dbReference>
<dbReference type="HAMAP" id="MF_01864">
    <property type="entry name" value="tRNA_metthiotr_MiaB"/>
    <property type="match status" value="1"/>
</dbReference>
<evidence type="ECO:0000256" key="13">
    <source>
        <dbReference type="HAMAP-Rule" id="MF_01864"/>
    </source>
</evidence>
<dbReference type="GO" id="GO:0035597">
    <property type="term" value="F:tRNA-2-methylthio-N(6)-dimethylallyladenosine(37) synthase activity"/>
    <property type="evidence" value="ECO:0007669"/>
    <property type="project" value="UniProtKB-EC"/>
</dbReference>
<dbReference type="CDD" id="cd01335">
    <property type="entry name" value="Radical_SAM"/>
    <property type="match status" value="1"/>
</dbReference>
<keyword evidence="2 13" id="KW-0004">4Fe-4S</keyword>
<proteinExistence type="inferred from homology"/>
<dbReference type="SFLD" id="SFLDS00029">
    <property type="entry name" value="Radical_SAM"/>
    <property type="match status" value="1"/>
</dbReference>
<evidence type="ECO:0000256" key="7">
    <source>
        <dbReference type="ARBA" id="ARBA00023004"/>
    </source>
</evidence>
<dbReference type="GO" id="GO:0051539">
    <property type="term" value="F:4 iron, 4 sulfur cluster binding"/>
    <property type="evidence" value="ECO:0007669"/>
    <property type="project" value="UniProtKB-UniRule"/>
</dbReference>
<gene>
    <name evidence="13 17" type="primary">miaB</name>
    <name evidence="17" type="ORF">D0433_09260</name>
</gene>
<evidence type="ECO:0000256" key="12">
    <source>
        <dbReference type="ARBA" id="ARBA00081141"/>
    </source>
</evidence>
<dbReference type="FunFam" id="3.40.50.12160:FF:000003">
    <property type="entry name" value="CDK5 regulatory subunit-associated protein 1"/>
    <property type="match status" value="1"/>
</dbReference>
<dbReference type="InterPro" id="IPR006638">
    <property type="entry name" value="Elp3/MiaA/NifB-like_rSAM"/>
</dbReference>
<feature type="binding site" evidence="13">
    <location>
        <position position="49"/>
    </location>
    <ligand>
        <name>[4Fe-4S] cluster</name>
        <dbReference type="ChEBI" id="CHEBI:49883"/>
        <label>1</label>
    </ligand>
</feature>
<dbReference type="Pfam" id="PF00919">
    <property type="entry name" value="UPF0004"/>
    <property type="match status" value="1"/>
</dbReference>
<evidence type="ECO:0000259" key="14">
    <source>
        <dbReference type="PROSITE" id="PS50926"/>
    </source>
</evidence>
<dbReference type="GO" id="GO:0005829">
    <property type="term" value="C:cytosol"/>
    <property type="evidence" value="ECO:0007669"/>
    <property type="project" value="TreeGrafter"/>
</dbReference>
<evidence type="ECO:0000259" key="16">
    <source>
        <dbReference type="PROSITE" id="PS51918"/>
    </source>
</evidence>
<feature type="domain" description="MTTase N-terminal" evidence="15">
    <location>
        <begin position="40"/>
        <end position="156"/>
    </location>
</feature>
<dbReference type="Pfam" id="PF01938">
    <property type="entry name" value="TRAM"/>
    <property type="match status" value="1"/>
</dbReference>
<accession>A0A395LZ66</accession>
<sequence>MPEFAQHTFDIVVGSREVSADGQETFAAISKRSEQHGPKGKVYIETYGCQMNFSDSEIITSILHRDGYSTTDRIEEADVILLNTCAIREHAELKIHHRLSSLKPYKRRNPKLVVGVLGCMAERMKTKLFEEEKIVDLIVGPDAYRSLPHLISLAETGQKAANVFLSLEETYADITPVRRAGISAFVSIMRGCDNMCSFCVVPFTRGRERSRPVGSILDEIKLLSDEGFKEVTLLGQNVNSYRDTESGVDFAELMYRVSLINPQMRIRFTTSHPKDISEDLIQVIAERPNICKFIHLPVQSGATTVLARMNRNHTREDYLSKIEMIRKKIPECSLSTDIITGFCDETEEEHQQTLSLLQEVRYDYAFTFIYSERPNTPAAKKMVDNVPLAVKQRRLAEIVALQQSISLELYQQSIGKVYEVLIEGDSKRSAQHWMGRTDSNRVVVFPKGSESVGDMVQVKIVGATSATLFGERIQS</sequence>
<dbReference type="InterPro" id="IPR006463">
    <property type="entry name" value="MiaB_methiolase"/>
</dbReference>
<comment type="catalytic activity">
    <reaction evidence="13">
        <text>N(6)-dimethylallyladenosine(37) in tRNA + (sulfur carrier)-SH + AH2 + 2 S-adenosyl-L-methionine = 2-methylsulfanyl-N(6)-dimethylallyladenosine(37) in tRNA + (sulfur carrier)-H + 5'-deoxyadenosine + L-methionine + A + S-adenosyl-L-homocysteine + 2 H(+)</text>
        <dbReference type="Rhea" id="RHEA:37067"/>
        <dbReference type="Rhea" id="RHEA-COMP:10375"/>
        <dbReference type="Rhea" id="RHEA-COMP:10376"/>
        <dbReference type="Rhea" id="RHEA-COMP:14737"/>
        <dbReference type="Rhea" id="RHEA-COMP:14739"/>
        <dbReference type="ChEBI" id="CHEBI:13193"/>
        <dbReference type="ChEBI" id="CHEBI:15378"/>
        <dbReference type="ChEBI" id="CHEBI:17319"/>
        <dbReference type="ChEBI" id="CHEBI:17499"/>
        <dbReference type="ChEBI" id="CHEBI:29917"/>
        <dbReference type="ChEBI" id="CHEBI:57844"/>
        <dbReference type="ChEBI" id="CHEBI:57856"/>
        <dbReference type="ChEBI" id="CHEBI:59789"/>
        <dbReference type="ChEBI" id="CHEBI:64428"/>
        <dbReference type="ChEBI" id="CHEBI:74415"/>
        <dbReference type="ChEBI" id="CHEBI:74417"/>
        <dbReference type="EC" id="2.8.4.3"/>
    </reaction>
</comment>
<dbReference type="PROSITE" id="PS51449">
    <property type="entry name" value="MTTASE_N"/>
    <property type="match status" value="1"/>
</dbReference>
<dbReference type="PROSITE" id="PS01278">
    <property type="entry name" value="MTTASE_RADICAL"/>
    <property type="match status" value="1"/>
</dbReference>